<dbReference type="EMBL" id="WJQU01000001">
    <property type="protein sequence ID" value="KAJ6647782.1"/>
    <property type="molecule type" value="Genomic_DNA"/>
</dbReference>
<dbReference type="InterPro" id="IPR035979">
    <property type="entry name" value="RBD_domain_sf"/>
</dbReference>
<dbReference type="Gene3D" id="3.30.70.330">
    <property type="match status" value="1"/>
</dbReference>
<dbReference type="PANTHER" id="PTHR13952">
    <property type="entry name" value="U1 SMALL NUCLEAR RIBONUCLEOPROTEIN 70 KD"/>
    <property type="match status" value="1"/>
</dbReference>
<comment type="subcellular location">
    <subcellularLocation>
        <location evidence="1">Nucleus</location>
    </subcellularLocation>
</comment>
<dbReference type="Proteomes" id="UP001151699">
    <property type="component" value="Chromosome A"/>
</dbReference>
<feature type="domain" description="RRM" evidence="8">
    <location>
        <begin position="64"/>
        <end position="142"/>
    </location>
</feature>
<keyword evidence="7" id="KW-1133">Transmembrane helix</keyword>
<evidence type="ECO:0000256" key="6">
    <source>
        <dbReference type="PROSITE-ProRule" id="PRU00176"/>
    </source>
</evidence>
<evidence type="ECO:0000259" key="8">
    <source>
        <dbReference type="PROSITE" id="PS50102"/>
    </source>
</evidence>
<dbReference type="InterPro" id="IPR000504">
    <property type="entry name" value="RRM_dom"/>
</dbReference>
<keyword evidence="10" id="KW-1185">Reference proteome</keyword>
<comment type="caution">
    <text evidence="9">The sequence shown here is derived from an EMBL/GenBank/DDBJ whole genome shotgun (WGS) entry which is preliminary data.</text>
</comment>
<evidence type="ECO:0000256" key="2">
    <source>
        <dbReference type="ARBA" id="ARBA00021080"/>
    </source>
</evidence>
<dbReference type="InterPro" id="IPR012677">
    <property type="entry name" value="Nucleotide-bd_a/b_plait_sf"/>
</dbReference>
<keyword evidence="7" id="KW-0812">Transmembrane</keyword>
<proteinExistence type="predicted"/>
<keyword evidence="7" id="KW-0472">Membrane</keyword>
<evidence type="ECO:0000256" key="4">
    <source>
        <dbReference type="ARBA" id="ARBA00023242"/>
    </source>
</evidence>
<keyword evidence="4" id="KW-0539">Nucleus</keyword>
<organism evidence="9 10">
    <name type="scientific">Pseudolycoriella hygida</name>
    <dbReference type="NCBI Taxonomy" id="35572"/>
    <lineage>
        <taxon>Eukaryota</taxon>
        <taxon>Metazoa</taxon>
        <taxon>Ecdysozoa</taxon>
        <taxon>Arthropoda</taxon>
        <taxon>Hexapoda</taxon>
        <taxon>Insecta</taxon>
        <taxon>Pterygota</taxon>
        <taxon>Neoptera</taxon>
        <taxon>Endopterygota</taxon>
        <taxon>Diptera</taxon>
        <taxon>Nematocera</taxon>
        <taxon>Sciaroidea</taxon>
        <taxon>Sciaridae</taxon>
        <taxon>Pseudolycoriella</taxon>
    </lineage>
</organism>
<dbReference type="SMART" id="SM00360">
    <property type="entry name" value="RRM"/>
    <property type="match status" value="1"/>
</dbReference>
<evidence type="ECO:0000256" key="1">
    <source>
        <dbReference type="ARBA" id="ARBA00004123"/>
    </source>
</evidence>
<feature type="transmembrane region" description="Helical" evidence="7">
    <location>
        <begin position="269"/>
        <end position="290"/>
    </location>
</feature>
<evidence type="ECO:0000256" key="7">
    <source>
        <dbReference type="SAM" id="Phobius"/>
    </source>
</evidence>
<accession>A0A9Q0S729</accession>
<evidence type="ECO:0000313" key="9">
    <source>
        <dbReference type="EMBL" id="KAJ6647782.1"/>
    </source>
</evidence>
<dbReference type="GO" id="GO:0003729">
    <property type="term" value="F:mRNA binding"/>
    <property type="evidence" value="ECO:0007669"/>
    <property type="project" value="TreeGrafter"/>
</dbReference>
<dbReference type="GO" id="GO:0017069">
    <property type="term" value="F:snRNA binding"/>
    <property type="evidence" value="ECO:0007669"/>
    <property type="project" value="TreeGrafter"/>
</dbReference>
<gene>
    <name evidence="9" type="primary">snrnp35</name>
    <name evidence="9" type="ORF">Bhyg_03005</name>
</gene>
<keyword evidence="3 6" id="KW-0694">RNA-binding</keyword>
<name>A0A9Q0S729_9DIPT</name>
<dbReference type="AlphaFoldDB" id="A0A9Q0S729"/>
<sequence>MSEHLSQKNSSSSKKWTKFVEEVYDPIQVGSIDGTDTEPHDRGISRAIKSTYRPNKRVVGEARHTIFIGRLHDKTNEEKLKHKFRKCGKIRRCRVVRDIVTGASKCYAFIEFESRSEAREAINTMNKSIIHDCQILVDYECERTLKGWKPRRLGGGFGGKKESGQLRFGGRARPFQRPLESCAFCMSRKKMAMTAENDVSQTGVNYRYQNGSIRHLATESDMLKVHTNGHTKNGLNGHAKHNGTNGYHNSFHDQRQSQIYETKESFEEVPLITACLTYFGFYVLMFIGYVNKLFVRPNLQTENHRDGYVPLYNVFERFYMAYVYRRIRDCWNRPIISVPGAFITLKDRITKDYGWTFDKKTYDE</sequence>
<reference evidence="9" key="1">
    <citation type="submission" date="2022-07" db="EMBL/GenBank/DDBJ databases">
        <authorList>
            <person name="Trinca V."/>
            <person name="Uliana J.V.C."/>
            <person name="Torres T.T."/>
            <person name="Ward R.J."/>
            <person name="Monesi N."/>
        </authorList>
    </citation>
    <scope>NUCLEOTIDE SEQUENCE</scope>
    <source>
        <strain evidence="9">HSMRA1968</strain>
        <tissue evidence="9">Whole embryos</tissue>
    </source>
</reference>
<dbReference type="PANTHER" id="PTHR13952:SF6">
    <property type="entry name" value="U11_U12 SMALL NUCLEAR RIBONUCLEOPROTEIN 35 KDA PROTEIN"/>
    <property type="match status" value="1"/>
</dbReference>
<evidence type="ECO:0000256" key="5">
    <source>
        <dbReference type="ARBA" id="ARBA00031739"/>
    </source>
</evidence>
<dbReference type="GO" id="GO:0071011">
    <property type="term" value="C:precatalytic spliceosome"/>
    <property type="evidence" value="ECO:0007669"/>
    <property type="project" value="TreeGrafter"/>
</dbReference>
<protein>
    <recommendedName>
        <fullName evidence="2">U11/U12 small nuclear ribonucleoprotein 35 kDa protein</fullName>
    </recommendedName>
    <alternativeName>
        <fullName evidence="5">U1 snRNP-binding protein homolog</fullName>
    </alternativeName>
</protein>
<dbReference type="PROSITE" id="PS50102">
    <property type="entry name" value="RRM"/>
    <property type="match status" value="1"/>
</dbReference>
<dbReference type="GO" id="GO:0000398">
    <property type="term" value="P:mRNA splicing, via spliceosome"/>
    <property type="evidence" value="ECO:0007669"/>
    <property type="project" value="TreeGrafter"/>
</dbReference>
<dbReference type="SUPFAM" id="SSF54928">
    <property type="entry name" value="RNA-binding domain, RBD"/>
    <property type="match status" value="1"/>
</dbReference>
<evidence type="ECO:0000256" key="3">
    <source>
        <dbReference type="ARBA" id="ARBA00022884"/>
    </source>
</evidence>
<keyword evidence="9" id="KW-0687">Ribonucleoprotein</keyword>
<dbReference type="FunFam" id="3.30.70.330:FF:000132">
    <property type="entry name" value="Small nuclear ribonucleoprotein U11/U12 subunit 35"/>
    <property type="match status" value="1"/>
</dbReference>
<evidence type="ECO:0000313" key="10">
    <source>
        <dbReference type="Proteomes" id="UP001151699"/>
    </source>
</evidence>
<dbReference type="InterPro" id="IPR051183">
    <property type="entry name" value="U1_U11-U12_snRNP_70-35kDa"/>
</dbReference>
<dbReference type="OrthoDB" id="6159137at2759"/>
<dbReference type="Pfam" id="PF00076">
    <property type="entry name" value="RRM_1"/>
    <property type="match status" value="1"/>
</dbReference>